<evidence type="ECO:0000259" key="1">
    <source>
        <dbReference type="SMART" id="SM00860"/>
    </source>
</evidence>
<reference evidence="3" key="1">
    <citation type="submission" date="2016-10" db="EMBL/GenBank/DDBJ databases">
        <authorList>
            <person name="Varghese N."/>
            <person name="Submissions S."/>
        </authorList>
    </citation>
    <scope>NUCLEOTIDE SEQUENCE [LARGE SCALE GENOMIC DNA]</scope>
    <source>
        <strain evidence="3">DSM 23920</strain>
    </source>
</reference>
<dbReference type="SMART" id="SM00860">
    <property type="entry name" value="SMI1_KNR4"/>
    <property type="match status" value="1"/>
</dbReference>
<feature type="domain" description="Knr4/Smi1-like" evidence="1">
    <location>
        <begin position="53"/>
        <end position="171"/>
    </location>
</feature>
<evidence type="ECO:0000313" key="2">
    <source>
        <dbReference type="EMBL" id="SEA29920.1"/>
    </source>
</evidence>
<proteinExistence type="predicted"/>
<gene>
    <name evidence="2" type="ORF">SAMN05660909_01420</name>
</gene>
<dbReference type="Gene3D" id="3.40.1580.10">
    <property type="entry name" value="SMI1/KNR4-like"/>
    <property type="match status" value="1"/>
</dbReference>
<keyword evidence="3" id="KW-1185">Reference proteome</keyword>
<evidence type="ECO:0000313" key="3">
    <source>
        <dbReference type="Proteomes" id="UP000199656"/>
    </source>
</evidence>
<dbReference type="EMBL" id="FNRL01000005">
    <property type="protein sequence ID" value="SEA29920.1"/>
    <property type="molecule type" value="Genomic_DNA"/>
</dbReference>
<dbReference type="AlphaFoldDB" id="A0A1H4A212"/>
<sequence length="178" mass="20993">MKDQVIKNIIDTHLNKWVEDELNKLPIEIDPAMAGPVNEDDDDWNTWLPIPSTVTDAEIEDFEKQLGHKLPGDYKTFLKHRHFYELQIGEVSFCSHPVNTWRADLAEKIFEGYPTKYLLDKGYIPFADWSDWGLLCFDTNRNQQDHNYPVVLWDHELADEVEDRYDDFYDMAVKIGKE</sequence>
<protein>
    <submittedName>
        <fullName evidence="2">SMI1 / KNR4 family (SUKH-1)</fullName>
    </submittedName>
</protein>
<dbReference type="InterPro" id="IPR018958">
    <property type="entry name" value="Knr4/Smi1-like_dom"/>
</dbReference>
<dbReference type="InterPro" id="IPR037883">
    <property type="entry name" value="Knr4/Smi1-like_sf"/>
</dbReference>
<accession>A0A1H4A212</accession>
<dbReference type="Proteomes" id="UP000199656">
    <property type="component" value="Unassembled WGS sequence"/>
</dbReference>
<name>A0A1H4A212_9BACT</name>
<dbReference type="OrthoDB" id="8611998at2"/>
<dbReference type="Pfam" id="PF14567">
    <property type="entry name" value="SUKH_5"/>
    <property type="match status" value="1"/>
</dbReference>
<dbReference type="RefSeq" id="WP_089760087.1">
    <property type="nucleotide sequence ID" value="NZ_BKAT01000013.1"/>
</dbReference>
<organism evidence="2 3">
    <name type="scientific">Chitinophaga terrae</name>
    <name type="common">ex Kim and Jung 2007</name>
    <dbReference type="NCBI Taxonomy" id="408074"/>
    <lineage>
        <taxon>Bacteria</taxon>
        <taxon>Pseudomonadati</taxon>
        <taxon>Bacteroidota</taxon>
        <taxon>Chitinophagia</taxon>
        <taxon>Chitinophagales</taxon>
        <taxon>Chitinophagaceae</taxon>
        <taxon>Chitinophaga</taxon>
    </lineage>
</organism>
<dbReference type="SUPFAM" id="SSF160631">
    <property type="entry name" value="SMI1/KNR4-like"/>
    <property type="match status" value="1"/>
</dbReference>